<dbReference type="PANTHER" id="PTHR33376:SF7">
    <property type="entry name" value="C4-DICARBOXYLATE-BINDING PROTEIN DCTB"/>
    <property type="match status" value="1"/>
</dbReference>
<organism evidence="4 5">
    <name type="scientific">Halomonas piscis</name>
    <dbReference type="NCBI Taxonomy" id="3031727"/>
    <lineage>
        <taxon>Bacteria</taxon>
        <taxon>Pseudomonadati</taxon>
        <taxon>Pseudomonadota</taxon>
        <taxon>Gammaproteobacteria</taxon>
        <taxon>Oceanospirillales</taxon>
        <taxon>Halomonadaceae</taxon>
        <taxon>Halomonas</taxon>
    </lineage>
</organism>
<gene>
    <name evidence="4" type="ORF">P1P91_13190</name>
</gene>
<evidence type="ECO:0000313" key="5">
    <source>
        <dbReference type="Proteomes" id="UP001301869"/>
    </source>
</evidence>
<accession>A0ABY9YY72</accession>
<keyword evidence="5" id="KW-1185">Reference proteome</keyword>
<comment type="similarity">
    <text evidence="1">Belongs to the bacterial solute-binding protein 7 family.</text>
</comment>
<keyword evidence="3" id="KW-0732">Signal</keyword>
<dbReference type="RefSeq" id="WP_311883199.1">
    <property type="nucleotide sequence ID" value="NZ_CP119391.1"/>
</dbReference>
<dbReference type="EMBL" id="CP119391">
    <property type="protein sequence ID" value="WNK19772.1"/>
    <property type="molecule type" value="Genomic_DNA"/>
</dbReference>
<dbReference type="Gene3D" id="3.40.190.170">
    <property type="entry name" value="Bacterial extracellular solute-binding protein, family 7"/>
    <property type="match status" value="1"/>
</dbReference>
<evidence type="ECO:0000256" key="3">
    <source>
        <dbReference type="ARBA" id="ARBA00022729"/>
    </source>
</evidence>
<protein>
    <submittedName>
        <fullName evidence="4">TRAP transporter substrate-binding protein</fullName>
    </submittedName>
</protein>
<name>A0ABY9YY72_9GAMM</name>
<dbReference type="PANTHER" id="PTHR33376">
    <property type="match status" value="1"/>
</dbReference>
<dbReference type="InterPro" id="IPR018389">
    <property type="entry name" value="DctP_fam"/>
</dbReference>
<dbReference type="CDD" id="cd13603">
    <property type="entry name" value="PBP2_TRAP_Siap_TeaA_like"/>
    <property type="match status" value="1"/>
</dbReference>
<evidence type="ECO:0000313" key="4">
    <source>
        <dbReference type="EMBL" id="WNK19772.1"/>
    </source>
</evidence>
<dbReference type="Proteomes" id="UP001301869">
    <property type="component" value="Chromosome"/>
</dbReference>
<reference evidence="4 5" key="1">
    <citation type="submission" date="2023-03" db="EMBL/GenBank/DDBJ databases">
        <title>Halomonas sp. nov., isolated from Korean tranditional fermented seafood 'Jeotgal'.</title>
        <authorList>
            <person name="Kim B."/>
            <person name="Shin N.-R."/>
        </authorList>
    </citation>
    <scope>NUCLEOTIDE SEQUENCE [LARGE SCALE GENOMIC DNA]</scope>
    <source>
        <strain evidence="4 5">SG2L-4</strain>
    </source>
</reference>
<sequence>MEMGFRQVTNSQRPLETIEDFQGLKIRLQPNEVHLDTFRAIGASPVSMDISEVYSALQQGVVDGQEQPYSLTNTHRLDEVQSYFSDTKHFYDFIVVLINRNVFNNLSDTQQKNVHEAMSKAVAWQREKAGQENEAARQTLIERGMQFTEIGDKTRSQLRKATQGVVEDLREEVGAELVDQVLEESGS</sequence>
<proteinExistence type="inferred from homology"/>
<dbReference type="InterPro" id="IPR038404">
    <property type="entry name" value="TRAP_DctP_sf"/>
</dbReference>
<keyword evidence="2" id="KW-0813">Transport</keyword>
<evidence type="ECO:0000256" key="1">
    <source>
        <dbReference type="ARBA" id="ARBA00009023"/>
    </source>
</evidence>
<dbReference type="NCBIfam" id="NF037995">
    <property type="entry name" value="TRAP_S1"/>
    <property type="match status" value="1"/>
</dbReference>
<evidence type="ECO:0000256" key="2">
    <source>
        <dbReference type="ARBA" id="ARBA00022448"/>
    </source>
</evidence>
<dbReference type="Pfam" id="PF03480">
    <property type="entry name" value="DctP"/>
    <property type="match status" value="1"/>
</dbReference>